<comment type="caution">
    <text evidence="1">The sequence shown here is derived from an EMBL/GenBank/DDBJ whole genome shotgun (WGS) entry which is preliminary data.</text>
</comment>
<evidence type="ECO:0000313" key="1">
    <source>
        <dbReference type="EMBL" id="MDQ0153657.1"/>
    </source>
</evidence>
<dbReference type="EMBL" id="JAUSTO010000029">
    <property type="protein sequence ID" value="MDQ0153657.1"/>
    <property type="molecule type" value="Genomic_DNA"/>
</dbReference>
<organism evidence="1 2">
    <name type="scientific">Moryella indoligenes</name>
    <dbReference type="NCBI Taxonomy" id="371674"/>
    <lineage>
        <taxon>Bacteria</taxon>
        <taxon>Bacillati</taxon>
        <taxon>Bacillota</taxon>
        <taxon>Clostridia</taxon>
        <taxon>Lachnospirales</taxon>
        <taxon>Lachnospiraceae</taxon>
        <taxon>Moryella</taxon>
    </lineage>
</organism>
<gene>
    <name evidence="1" type="ORF">J2S20_002379</name>
</gene>
<dbReference type="AlphaFoldDB" id="A0AAE4AMH7"/>
<proteinExistence type="predicted"/>
<reference evidence="1" key="1">
    <citation type="submission" date="2023-07" db="EMBL/GenBank/DDBJ databases">
        <title>Genomic Encyclopedia of Type Strains, Phase IV (KMG-IV): sequencing the most valuable type-strain genomes for metagenomic binning, comparative biology and taxonomic classification.</title>
        <authorList>
            <person name="Goeker M."/>
        </authorList>
    </citation>
    <scope>NUCLEOTIDE SEQUENCE</scope>
    <source>
        <strain evidence="1">DSM 19659</strain>
    </source>
</reference>
<protein>
    <submittedName>
        <fullName evidence="1">Uncharacterized protein</fullName>
    </submittedName>
</protein>
<sequence>MNKKDCRSVIQPDFKARLQIGSYAVHHVFPGSNRKNCEKYGFLVCIPSWQHDKVHEHINSGISLLWKQQCQGWYEKNAGSRKDFIKEFGRSYL</sequence>
<keyword evidence="2" id="KW-1185">Reference proteome</keyword>
<accession>A0AAE4AMH7</accession>
<dbReference type="Proteomes" id="UP001241537">
    <property type="component" value="Unassembled WGS sequence"/>
</dbReference>
<name>A0AAE4AMH7_9FIRM</name>
<evidence type="ECO:0000313" key="2">
    <source>
        <dbReference type="Proteomes" id="UP001241537"/>
    </source>
</evidence>